<feature type="compositionally biased region" description="Low complexity" evidence="1">
    <location>
        <begin position="230"/>
        <end position="241"/>
    </location>
</feature>
<organism evidence="2 3">
    <name type="scientific">Daedalea quercina L-15889</name>
    <dbReference type="NCBI Taxonomy" id="1314783"/>
    <lineage>
        <taxon>Eukaryota</taxon>
        <taxon>Fungi</taxon>
        <taxon>Dikarya</taxon>
        <taxon>Basidiomycota</taxon>
        <taxon>Agaricomycotina</taxon>
        <taxon>Agaricomycetes</taxon>
        <taxon>Polyporales</taxon>
        <taxon>Fomitopsis</taxon>
    </lineage>
</organism>
<accession>A0A165UGS7</accession>
<feature type="region of interest" description="Disordered" evidence="1">
    <location>
        <begin position="103"/>
        <end position="273"/>
    </location>
</feature>
<keyword evidence="3" id="KW-1185">Reference proteome</keyword>
<feature type="compositionally biased region" description="Polar residues" evidence="1">
    <location>
        <begin position="264"/>
        <end position="273"/>
    </location>
</feature>
<evidence type="ECO:0000313" key="2">
    <source>
        <dbReference type="EMBL" id="KZT74886.1"/>
    </source>
</evidence>
<dbReference type="AlphaFoldDB" id="A0A165UGS7"/>
<feature type="compositionally biased region" description="Basic and acidic residues" evidence="1">
    <location>
        <begin position="208"/>
        <end position="223"/>
    </location>
</feature>
<dbReference type="EMBL" id="KV429032">
    <property type="protein sequence ID" value="KZT74886.1"/>
    <property type="molecule type" value="Genomic_DNA"/>
</dbReference>
<name>A0A165UGS7_9APHY</name>
<feature type="compositionally biased region" description="Low complexity" evidence="1">
    <location>
        <begin position="24"/>
        <end position="33"/>
    </location>
</feature>
<evidence type="ECO:0000256" key="1">
    <source>
        <dbReference type="SAM" id="MobiDB-lite"/>
    </source>
</evidence>
<feature type="compositionally biased region" description="Basic and acidic residues" evidence="1">
    <location>
        <begin position="173"/>
        <end position="190"/>
    </location>
</feature>
<sequence>MRRERPPHRRPQPRLPMNTPLPSPHTSHSPAPAMDALLGAVWQSIQQSPPPSLREILDAYREKGDGDRDMLIAMLNAKSAEDQRIASLASLQKSMFDLYQPTMRQPQSQTGPPLHMSQPSHMHLHSQPYSHYAHSHRSQSPYPPAQYHAALPHMPSPPPSYRRHSSRSPPPHSIDDRGRPTLTSESHDPLETSPTSRKRRRSRSPVAVREHPHYRSQDRDRDLPLPPSPYSSSSQSSGGSPRSRDSMAIGTLLSARGEDGARRLSSSSSREHQ</sequence>
<dbReference type="OrthoDB" id="2537258at2759"/>
<proteinExistence type="predicted"/>
<reference evidence="2 3" key="1">
    <citation type="journal article" date="2016" name="Mol. Biol. Evol.">
        <title>Comparative Genomics of Early-Diverging Mushroom-Forming Fungi Provides Insights into the Origins of Lignocellulose Decay Capabilities.</title>
        <authorList>
            <person name="Nagy L.G."/>
            <person name="Riley R."/>
            <person name="Tritt A."/>
            <person name="Adam C."/>
            <person name="Daum C."/>
            <person name="Floudas D."/>
            <person name="Sun H."/>
            <person name="Yadav J.S."/>
            <person name="Pangilinan J."/>
            <person name="Larsson K.H."/>
            <person name="Matsuura K."/>
            <person name="Barry K."/>
            <person name="Labutti K."/>
            <person name="Kuo R."/>
            <person name="Ohm R.A."/>
            <person name="Bhattacharya S.S."/>
            <person name="Shirouzu T."/>
            <person name="Yoshinaga Y."/>
            <person name="Martin F.M."/>
            <person name="Grigoriev I.V."/>
            <person name="Hibbett D.S."/>
        </authorList>
    </citation>
    <scope>NUCLEOTIDE SEQUENCE [LARGE SCALE GENOMIC DNA]</scope>
    <source>
        <strain evidence="2 3">L-15889</strain>
    </source>
</reference>
<evidence type="ECO:0000313" key="3">
    <source>
        <dbReference type="Proteomes" id="UP000076727"/>
    </source>
</evidence>
<feature type="region of interest" description="Disordered" evidence="1">
    <location>
        <begin position="1"/>
        <end position="35"/>
    </location>
</feature>
<protein>
    <submittedName>
        <fullName evidence="2">Uncharacterized protein</fullName>
    </submittedName>
</protein>
<gene>
    <name evidence="2" type="ORF">DAEQUDRAFT_720070</name>
</gene>
<dbReference type="Proteomes" id="UP000076727">
    <property type="component" value="Unassembled WGS sequence"/>
</dbReference>
<feature type="compositionally biased region" description="Basic residues" evidence="1">
    <location>
        <begin position="1"/>
        <end position="12"/>
    </location>
</feature>